<dbReference type="Proteomes" id="UP000679950">
    <property type="component" value="Unassembled WGS sequence"/>
</dbReference>
<evidence type="ECO:0000313" key="4">
    <source>
        <dbReference type="EMBL" id="GIN56538.1"/>
    </source>
</evidence>
<feature type="domain" description="SHSP" evidence="3">
    <location>
        <begin position="44"/>
        <end position="153"/>
    </location>
</feature>
<sequence>MKEKPSNMNNISESFQHLIRSMDRLFTESPNNGLLQSMDDFFTQAKPFGGFPVDFTENSKEYVINAQLPGVKKEQIELEILPQYVTITVHQEEKYEKEDTKKQAFYRKGIWNKSSRTIPLSKPTIQHKAIAQYKDGILNIRIPKEKGKKLSIE</sequence>
<dbReference type="InterPro" id="IPR008978">
    <property type="entry name" value="HSP20-like_chaperone"/>
</dbReference>
<dbReference type="Gene3D" id="2.60.40.790">
    <property type="match status" value="1"/>
</dbReference>
<evidence type="ECO:0000256" key="2">
    <source>
        <dbReference type="RuleBase" id="RU003616"/>
    </source>
</evidence>
<gene>
    <name evidence="4" type="ORF">J8TS2_08570</name>
</gene>
<dbReference type="CDD" id="cd06464">
    <property type="entry name" value="ACD_sHsps-like"/>
    <property type="match status" value="1"/>
</dbReference>
<dbReference type="InterPro" id="IPR002068">
    <property type="entry name" value="A-crystallin/Hsp20_dom"/>
</dbReference>
<accession>A0ABQ4KEZ1</accession>
<protein>
    <recommendedName>
        <fullName evidence="3">SHSP domain-containing protein</fullName>
    </recommendedName>
</protein>
<comment type="similarity">
    <text evidence="1 2">Belongs to the small heat shock protein (HSP20) family.</text>
</comment>
<comment type="caution">
    <text evidence="4">The sequence shown here is derived from an EMBL/GenBank/DDBJ whole genome shotgun (WGS) entry which is preliminary data.</text>
</comment>
<reference evidence="4 5" key="1">
    <citation type="submission" date="2021-03" db="EMBL/GenBank/DDBJ databases">
        <title>Antimicrobial resistance genes in bacteria isolated from Japanese honey, and their potential for conferring macrolide and lincosamide resistance in the American foulbrood pathogen Paenibacillus larvae.</title>
        <authorList>
            <person name="Okamoto M."/>
            <person name="Kumagai M."/>
            <person name="Kanamori H."/>
            <person name="Takamatsu D."/>
        </authorList>
    </citation>
    <scope>NUCLEOTIDE SEQUENCE [LARGE SCALE GENOMIC DNA]</scope>
    <source>
        <strain evidence="4 5">J8TS2</strain>
    </source>
</reference>
<organism evidence="4 5">
    <name type="scientific">Lederbergia ruris</name>
    <dbReference type="NCBI Taxonomy" id="217495"/>
    <lineage>
        <taxon>Bacteria</taxon>
        <taxon>Bacillati</taxon>
        <taxon>Bacillota</taxon>
        <taxon>Bacilli</taxon>
        <taxon>Bacillales</taxon>
        <taxon>Bacillaceae</taxon>
        <taxon>Lederbergia</taxon>
    </lineage>
</organism>
<dbReference type="Pfam" id="PF00011">
    <property type="entry name" value="HSP20"/>
    <property type="match status" value="1"/>
</dbReference>
<keyword evidence="5" id="KW-1185">Reference proteome</keyword>
<proteinExistence type="inferred from homology"/>
<dbReference type="PANTHER" id="PTHR11527">
    <property type="entry name" value="HEAT-SHOCK PROTEIN 20 FAMILY MEMBER"/>
    <property type="match status" value="1"/>
</dbReference>
<dbReference type="PROSITE" id="PS01031">
    <property type="entry name" value="SHSP"/>
    <property type="match status" value="1"/>
</dbReference>
<dbReference type="InterPro" id="IPR031107">
    <property type="entry name" value="Small_HSP"/>
</dbReference>
<dbReference type="SUPFAM" id="SSF49764">
    <property type="entry name" value="HSP20-like chaperones"/>
    <property type="match status" value="1"/>
</dbReference>
<name>A0ABQ4KEZ1_9BACI</name>
<dbReference type="RefSeq" id="WP_212965594.1">
    <property type="nucleotide sequence ID" value="NZ_BORB01000005.1"/>
</dbReference>
<evidence type="ECO:0000259" key="3">
    <source>
        <dbReference type="PROSITE" id="PS01031"/>
    </source>
</evidence>
<evidence type="ECO:0000313" key="5">
    <source>
        <dbReference type="Proteomes" id="UP000679950"/>
    </source>
</evidence>
<dbReference type="EMBL" id="BORB01000005">
    <property type="protein sequence ID" value="GIN56538.1"/>
    <property type="molecule type" value="Genomic_DNA"/>
</dbReference>
<evidence type="ECO:0000256" key="1">
    <source>
        <dbReference type="PROSITE-ProRule" id="PRU00285"/>
    </source>
</evidence>